<dbReference type="AlphaFoldDB" id="A0A1H2FSS5"/>
<sequence>MRTLPMLLCLGLSLGAQAEDLQKLTAEGKALIPPFQQQLMATVKNAMQSGGPVVAVESCQLLAPQIASQHSQQPWSVGRTSLQVRNPANAADAWEQQVLQEFAQQQASGQPLAGMQKVAVVDNELRIMQAIAVGEPCLACHGKNLKPEVAAKIDQLYPKDQARGYDPGQLRGAFTLRRTLDNPLE</sequence>
<protein>
    <recommendedName>
        <fullName evidence="2">Tll0287-like domain-containing protein</fullName>
    </recommendedName>
</protein>
<evidence type="ECO:0000256" key="1">
    <source>
        <dbReference type="SAM" id="SignalP"/>
    </source>
</evidence>
<dbReference type="STRING" id="364197.SAMN05216296_1786"/>
<dbReference type="Proteomes" id="UP000243232">
    <property type="component" value="Chromosome I"/>
</dbReference>
<feature type="chain" id="PRO_5009274210" description="Tll0287-like domain-containing protein" evidence="1">
    <location>
        <begin position="19"/>
        <end position="185"/>
    </location>
</feature>
<keyword evidence="4" id="KW-1185">Reference proteome</keyword>
<keyword evidence="1" id="KW-0732">Signal</keyword>
<gene>
    <name evidence="3" type="ORF">SAMN05216296_1786</name>
</gene>
<proteinExistence type="predicted"/>
<evidence type="ECO:0000259" key="2">
    <source>
        <dbReference type="Pfam" id="PF11845"/>
    </source>
</evidence>
<evidence type="ECO:0000313" key="3">
    <source>
        <dbReference type="EMBL" id="SDU10390.1"/>
    </source>
</evidence>
<name>A0A1H2FSS5_9PSED</name>
<reference evidence="4" key="1">
    <citation type="submission" date="2016-10" db="EMBL/GenBank/DDBJ databases">
        <authorList>
            <person name="Varghese N."/>
            <person name="Submissions S."/>
        </authorList>
    </citation>
    <scope>NUCLEOTIDE SEQUENCE [LARGE SCALE GENOMIC DNA]</scope>
    <source>
        <strain evidence="4">DSM 17875</strain>
    </source>
</reference>
<organism evidence="3 4">
    <name type="scientific">Pseudomonas pohangensis</name>
    <dbReference type="NCBI Taxonomy" id="364197"/>
    <lineage>
        <taxon>Bacteria</taxon>
        <taxon>Pseudomonadati</taxon>
        <taxon>Pseudomonadota</taxon>
        <taxon>Gammaproteobacteria</taxon>
        <taxon>Pseudomonadales</taxon>
        <taxon>Pseudomonadaceae</taxon>
        <taxon>Pseudomonas</taxon>
    </lineage>
</organism>
<accession>A0A1H2FSS5</accession>
<dbReference type="InterPro" id="IPR021796">
    <property type="entry name" value="Tll0287-like_dom"/>
</dbReference>
<feature type="domain" description="Tll0287-like" evidence="2">
    <location>
        <begin position="45"/>
        <end position="176"/>
    </location>
</feature>
<dbReference type="Pfam" id="PF11845">
    <property type="entry name" value="Tll0287-like"/>
    <property type="match status" value="1"/>
</dbReference>
<dbReference type="RefSeq" id="WP_090194296.1">
    <property type="nucleotide sequence ID" value="NZ_LT629785.1"/>
</dbReference>
<dbReference type="OrthoDB" id="9797588at2"/>
<feature type="signal peptide" evidence="1">
    <location>
        <begin position="1"/>
        <end position="18"/>
    </location>
</feature>
<evidence type="ECO:0000313" key="4">
    <source>
        <dbReference type="Proteomes" id="UP000243232"/>
    </source>
</evidence>
<dbReference type="EMBL" id="LT629785">
    <property type="protein sequence ID" value="SDU10390.1"/>
    <property type="molecule type" value="Genomic_DNA"/>
</dbReference>